<name>A0A1E5ISA6_SHECO</name>
<reference evidence="8 11" key="2">
    <citation type="submission" date="2021-05" db="EMBL/GenBank/DDBJ databases">
        <title>Molecular characterization for Shewanella algae harboring chromosomal blaOXA-55-like strains isolated from clinical and environment sample.</title>
        <authorList>
            <person name="Ohama Y."/>
            <person name="Aoki K."/>
            <person name="Harada S."/>
            <person name="Moriya K."/>
            <person name="Ishii Y."/>
            <person name="Tateda K."/>
        </authorList>
    </citation>
    <scope>NUCLEOTIDE SEQUENCE [LARGE SCALE GENOMIC DNA]</scope>
    <source>
        <strain evidence="8 11">MBTL60-118</strain>
    </source>
</reference>
<evidence type="ECO:0000256" key="2">
    <source>
        <dbReference type="ARBA" id="ARBA00022617"/>
    </source>
</evidence>
<evidence type="ECO:0000256" key="1">
    <source>
        <dbReference type="ARBA" id="ARBA00010342"/>
    </source>
</evidence>
<evidence type="ECO:0000313" key="9">
    <source>
        <dbReference type="EMBL" id="OEG73415.1"/>
    </source>
</evidence>
<evidence type="ECO:0000256" key="5">
    <source>
        <dbReference type="ARBA" id="ARBA00023004"/>
    </source>
</evidence>
<comment type="caution">
    <text evidence="9">The sequence shown here is derived from an EMBL/GenBank/DDBJ whole genome shotgun (WGS) entry which is preliminary data.</text>
</comment>
<feature type="domain" description="CcmH/CycL/Ccl2/NrfF N-terminal" evidence="7">
    <location>
        <begin position="16"/>
        <end position="138"/>
    </location>
</feature>
<reference evidence="9 10" key="1">
    <citation type="submission" date="2016-07" db="EMBL/GenBank/DDBJ databases">
        <title>Whole-genome of two Shewanella species isolated from a digestive organ of sea cucumber Apostichopus japonicus Selenka 1867.</title>
        <authorList>
            <person name="Hong H.-H."/>
            <person name="Choi H."/>
            <person name="Cheon S."/>
            <person name="Oh J.-S."/>
            <person name="Lee H.-G."/>
            <person name="Park C."/>
        </authorList>
    </citation>
    <scope>NUCLEOTIDE SEQUENCE [LARGE SCALE GENOMIC DNA]</scope>
    <source>
        <strain evidence="9 10">CSB03KR</strain>
    </source>
</reference>
<feature type="transmembrane region" description="Helical" evidence="6">
    <location>
        <begin position="109"/>
        <end position="129"/>
    </location>
</feature>
<dbReference type="Pfam" id="PF03918">
    <property type="entry name" value="CcmH"/>
    <property type="match status" value="1"/>
</dbReference>
<gene>
    <name evidence="9" type="ORF">BEL05_14220</name>
    <name evidence="8" type="ORF">TUM3794_32100</name>
</gene>
<evidence type="ECO:0000313" key="10">
    <source>
        <dbReference type="Proteomes" id="UP000095230"/>
    </source>
</evidence>
<comment type="similarity">
    <text evidence="1 6">Belongs to the CcmH/CycL/Ccl2/NrfF family.</text>
</comment>
<accession>A0A1E5ISA6</accession>
<feature type="chain" id="PRO_5011018664" description="Cytochrome c-type biogenesis protein" evidence="6">
    <location>
        <begin position="25"/>
        <end position="147"/>
    </location>
</feature>
<dbReference type="AlphaFoldDB" id="A0A1E5ISA6"/>
<evidence type="ECO:0000313" key="8">
    <source>
        <dbReference type="EMBL" id="GIU44334.1"/>
    </source>
</evidence>
<keyword evidence="4 6" id="KW-0732">Signal</keyword>
<organism evidence="9 10">
    <name type="scientific">Shewanella colwelliana</name>
    <name type="common">Alteromonas colwelliana</name>
    <dbReference type="NCBI Taxonomy" id="23"/>
    <lineage>
        <taxon>Bacteria</taxon>
        <taxon>Pseudomonadati</taxon>
        <taxon>Pseudomonadota</taxon>
        <taxon>Gammaproteobacteria</taxon>
        <taxon>Alteromonadales</taxon>
        <taxon>Shewanellaceae</taxon>
        <taxon>Shewanella</taxon>
    </lineage>
</organism>
<evidence type="ECO:0000256" key="3">
    <source>
        <dbReference type="ARBA" id="ARBA00022723"/>
    </source>
</evidence>
<dbReference type="Gene3D" id="1.10.8.640">
    <property type="entry name" value="Cytochrome C biogenesis protein"/>
    <property type="match status" value="1"/>
</dbReference>
<dbReference type="GO" id="GO:0005886">
    <property type="term" value="C:plasma membrane"/>
    <property type="evidence" value="ECO:0007669"/>
    <property type="project" value="TreeGrafter"/>
</dbReference>
<dbReference type="RefSeq" id="WP_069671557.1">
    <property type="nucleotide sequence ID" value="NZ_BPEU01000026.1"/>
</dbReference>
<evidence type="ECO:0000313" key="11">
    <source>
        <dbReference type="Proteomes" id="UP000773469"/>
    </source>
</evidence>
<proteinExistence type="inferred from homology"/>
<dbReference type="Proteomes" id="UP000095230">
    <property type="component" value="Unassembled WGS sequence"/>
</dbReference>
<keyword evidence="2 6" id="KW-0349">Heme</keyword>
<keyword evidence="6" id="KW-0472">Membrane</keyword>
<evidence type="ECO:0000259" key="7">
    <source>
        <dbReference type="Pfam" id="PF03918"/>
    </source>
</evidence>
<dbReference type="Proteomes" id="UP000773469">
    <property type="component" value="Unassembled WGS sequence"/>
</dbReference>
<dbReference type="InterPro" id="IPR005616">
    <property type="entry name" value="CcmH/CycL/Ccl2/NrfF_N"/>
</dbReference>
<dbReference type="PANTHER" id="PTHR47870:SF4">
    <property type="entry name" value="CYTOCHROME C-TYPE BIOGENESIS PROTEIN CYCH"/>
    <property type="match status" value="1"/>
</dbReference>
<keyword evidence="3 6" id="KW-0479">Metal-binding</keyword>
<dbReference type="GO" id="GO:0046872">
    <property type="term" value="F:metal ion binding"/>
    <property type="evidence" value="ECO:0007669"/>
    <property type="project" value="UniProtKB-KW"/>
</dbReference>
<evidence type="ECO:0000256" key="6">
    <source>
        <dbReference type="RuleBase" id="RU364112"/>
    </source>
</evidence>
<dbReference type="InterPro" id="IPR038297">
    <property type="entry name" value="CcmH/CycL/NrfF/Ccl2_sf"/>
</dbReference>
<comment type="function">
    <text evidence="6">Possible subunit of a heme lyase.</text>
</comment>
<protein>
    <recommendedName>
        <fullName evidence="6">Cytochrome c-type biogenesis protein</fullName>
    </recommendedName>
</protein>
<evidence type="ECO:0000256" key="4">
    <source>
        <dbReference type="ARBA" id="ARBA00022729"/>
    </source>
</evidence>
<dbReference type="EMBL" id="MCBT01000043">
    <property type="protein sequence ID" value="OEG73415.1"/>
    <property type="molecule type" value="Genomic_DNA"/>
</dbReference>
<dbReference type="CDD" id="cd16378">
    <property type="entry name" value="CcmH_N"/>
    <property type="match status" value="1"/>
</dbReference>
<sequence length="147" mass="16615">MKIITLRLALLLLSATLISTSIWAAESSVMHYTQTEIKTIGLSIAKTLRCPMSTNQNLLDSQAPIANELKAEIFLQLEQGRSEAQIIDFMVQRYGEKIRYMPNLAPGTMVLFLFPLFLVALIAAWALWLRRSNTQTQQPLSLDTHHD</sequence>
<keyword evidence="6" id="KW-1133">Transmembrane helix</keyword>
<feature type="signal peptide" evidence="6">
    <location>
        <begin position="1"/>
        <end position="24"/>
    </location>
</feature>
<keyword evidence="11" id="KW-1185">Reference proteome</keyword>
<keyword evidence="6" id="KW-0812">Transmembrane</keyword>
<dbReference type="PANTHER" id="PTHR47870">
    <property type="entry name" value="CYTOCHROME C-TYPE BIOGENESIS PROTEIN CCMH"/>
    <property type="match status" value="1"/>
</dbReference>
<keyword evidence="5 6" id="KW-0408">Iron</keyword>
<dbReference type="InterPro" id="IPR051263">
    <property type="entry name" value="C-type_cytochrome_biogenesis"/>
</dbReference>
<dbReference type="EMBL" id="BPEU01000026">
    <property type="protein sequence ID" value="GIU44334.1"/>
    <property type="molecule type" value="Genomic_DNA"/>
</dbReference>
<dbReference type="STRING" id="23.BEL05_14220"/>